<proteinExistence type="predicted"/>
<evidence type="ECO:0000313" key="2">
    <source>
        <dbReference type="EMBL" id="DAE12769.1"/>
    </source>
</evidence>
<sequence>MTEKELLDLHKVTLREFTTKQWQRNGFYDEINRIVYINADLSPDERRKVLFHELGHLEHYRSLYRNAPLLCENEANRYMIQNLVAEEIATYGVESFNSVRFMERYQLKTVTDEIMVRTEFYKQVESF</sequence>
<dbReference type="Pfam" id="PF06114">
    <property type="entry name" value="Peptidase_M78"/>
    <property type="match status" value="1"/>
</dbReference>
<name>A0A8S5Q1R0_9CAUD</name>
<accession>A0A8S5Q1R0</accession>
<feature type="domain" description="IrrE N-terminal-like" evidence="1">
    <location>
        <begin position="10"/>
        <end position="89"/>
    </location>
</feature>
<reference evidence="2" key="1">
    <citation type="journal article" date="2021" name="Proc. Natl. Acad. Sci. U.S.A.">
        <title>A Catalog of Tens of Thousands of Viruses from Human Metagenomes Reveals Hidden Associations with Chronic Diseases.</title>
        <authorList>
            <person name="Tisza M.J."/>
            <person name="Buck C.B."/>
        </authorList>
    </citation>
    <scope>NUCLEOTIDE SEQUENCE</scope>
    <source>
        <strain evidence="2">CtL053</strain>
    </source>
</reference>
<dbReference type="EMBL" id="BK015556">
    <property type="protein sequence ID" value="DAE12769.1"/>
    <property type="molecule type" value="Genomic_DNA"/>
</dbReference>
<organism evidence="2">
    <name type="scientific">Siphoviridae sp. ctL053</name>
    <dbReference type="NCBI Taxonomy" id="2825448"/>
    <lineage>
        <taxon>Viruses</taxon>
        <taxon>Duplodnaviria</taxon>
        <taxon>Heunggongvirae</taxon>
        <taxon>Uroviricota</taxon>
        <taxon>Caudoviricetes</taxon>
    </lineage>
</organism>
<evidence type="ECO:0000259" key="1">
    <source>
        <dbReference type="Pfam" id="PF06114"/>
    </source>
</evidence>
<dbReference type="InterPro" id="IPR010359">
    <property type="entry name" value="IrrE_HExxH"/>
</dbReference>
<protein>
    <submittedName>
        <fullName evidence="2">IrrE protein</fullName>
    </submittedName>
</protein>
<dbReference type="Gene3D" id="1.10.10.2910">
    <property type="match status" value="1"/>
</dbReference>